<keyword evidence="3 4" id="KW-0408">Iron</keyword>
<organism evidence="7 8">
    <name type="scientific">Runella rosea</name>
    <dbReference type="NCBI Taxonomy" id="2259595"/>
    <lineage>
        <taxon>Bacteria</taxon>
        <taxon>Pseudomonadati</taxon>
        <taxon>Bacteroidota</taxon>
        <taxon>Cytophagia</taxon>
        <taxon>Cytophagales</taxon>
        <taxon>Spirosomataceae</taxon>
        <taxon>Runella</taxon>
    </lineage>
</organism>
<keyword evidence="5" id="KW-0732">Signal</keyword>
<dbReference type="GO" id="GO:0046872">
    <property type="term" value="F:metal ion binding"/>
    <property type="evidence" value="ECO:0007669"/>
    <property type="project" value="UniProtKB-KW"/>
</dbReference>
<dbReference type="KEGG" id="run:DR864_23970"/>
<accession>A0A344TPK4</accession>
<evidence type="ECO:0000256" key="1">
    <source>
        <dbReference type="ARBA" id="ARBA00022617"/>
    </source>
</evidence>
<evidence type="ECO:0000313" key="8">
    <source>
        <dbReference type="Proteomes" id="UP000251993"/>
    </source>
</evidence>
<dbReference type="InterPro" id="IPR051459">
    <property type="entry name" value="Cytochrome_c-type_DH"/>
</dbReference>
<dbReference type="PROSITE" id="PS51007">
    <property type="entry name" value="CYTC"/>
    <property type="match status" value="1"/>
</dbReference>
<dbReference type="PANTHER" id="PTHR35008">
    <property type="entry name" value="BLL4482 PROTEIN-RELATED"/>
    <property type="match status" value="1"/>
</dbReference>
<keyword evidence="1 4" id="KW-0349">Heme</keyword>
<dbReference type="PROSITE" id="PS51257">
    <property type="entry name" value="PROKAR_LIPOPROTEIN"/>
    <property type="match status" value="1"/>
</dbReference>
<keyword evidence="8" id="KW-1185">Reference proteome</keyword>
<feature type="domain" description="Cytochrome c" evidence="6">
    <location>
        <begin position="42"/>
        <end position="182"/>
    </location>
</feature>
<dbReference type="Gene3D" id="1.10.760.10">
    <property type="entry name" value="Cytochrome c-like domain"/>
    <property type="match status" value="1"/>
</dbReference>
<evidence type="ECO:0000256" key="4">
    <source>
        <dbReference type="PROSITE-ProRule" id="PRU00433"/>
    </source>
</evidence>
<feature type="chain" id="PRO_5016831545" evidence="5">
    <location>
        <begin position="21"/>
        <end position="200"/>
    </location>
</feature>
<dbReference type="EMBL" id="CP030850">
    <property type="protein sequence ID" value="AXE20575.1"/>
    <property type="molecule type" value="Genomic_DNA"/>
</dbReference>
<evidence type="ECO:0000256" key="2">
    <source>
        <dbReference type="ARBA" id="ARBA00022723"/>
    </source>
</evidence>
<reference evidence="7 8" key="1">
    <citation type="submission" date="2018-07" db="EMBL/GenBank/DDBJ databases">
        <title>Genome sequencing of Runella.</title>
        <authorList>
            <person name="Baek M.-G."/>
            <person name="Yi H."/>
        </authorList>
    </citation>
    <scope>NUCLEOTIDE SEQUENCE [LARGE SCALE GENOMIC DNA]</scope>
    <source>
        <strain evidence="7 8">HYN0085</strain>
    </source>
</reference>
<dbReference type="InterPro" id="IPR009056">
    <property type="entry name" value="Cyt_c-like_dom"/>
</dbReference>
<dbReference type="RefSeq" id="WP_114069338.1">
    <property type="nucleotide sequence ID" value="NZ_CP030850.1"/>
</dbReference>
<name>A0A344TPK4_9BACT</name>
<dbReference type="PANTHER" id="PTHR35008:SF4">
    <property type="entry name" value="BLL4482 PROTEIN"/>
    <property type="match status" value="1"/>
</dbReference>
<dbReference type="OrthoDB" id="9809720at2"/>
<gene>
    <name evidence="7" type="ORF">DR864_23970</name>
</gene>
<protein>
    <submittedName>
        <fullName evidence="7">Diheme cytochrome c-553</fullName>
    </submittedName>
</protein>
<sequence length="200" mass="21428">MKKIHYAIVAIALFSTSVLIGCTANSENPAKTEKVAVKSEEAIIKRGEYLVGIMGCQDCHSPKRMGAKGPEIIPELHLSGHPADQPIGKVVPEALKNGWMLFGPDGTASVGPWGVSFSANLTSDATGIGTWSYEQFKTALTQGKSKGLATARPLLPPMPWVNYTNMAEEDIEAVFKYLKSTKPVKNAVPAPIPPDKLAQL</sequence>
<keyword evidence="2 4" id="KW-0479">Metal-binding</keyword>
<dbReference type="AlphaFoldDB" id="A0A344TPK4"/>
<evidence type="ECO:0000256" key="5">
    <source>
        <dbReference type="SAM" id="SignalP"/>
    </source>
</evidence>
<feature type="signal peptide" evidence="5">
    <location>
        <begin position="1"/>
        <end position="20"/>
    </location>
</feature>
<evidence type="ECO:0000313" key="7">
    <source>
        <dbReference type="EMBL" id="AXE20575.1"/>
    </source>
</evidence>
<dbReference type="InterPro" id="IPR036909">
    <property type="entry name" value="Cyt_c-like_dom_sf"/>
</dbReference>
<dbReference type="Proteomes" id="UP000251993">
    <property type="component" value="Chromosome"/>
</dbReference>
<evidence type="ECO:0000259" key="6">
    <source>
        <dbReference type="PROSITE" id="PS51007"/>
    </source>
</evidence>
<dbReference type="SUPFAM" id="SSF46626">
    <property type="entry name" value="Cytochrome c"/>
    <property type="match status" value="1"/>
</dbReference>
<proteinExistence type="predicted"/>
<dbReference type="GO" id="GO:0020037">
    <property type="term" value="F:heme binding"/>
    <property type="evidence" value="ECO:0007669"/>
    <property type="project" value="InterPro"/>
</dbReference>
<evidence type="ECO:0000256" key="3">
    <source>
        <dbReference type="ARBA" id="ARBA00023004"/>
    </source>
</evidence>
<dbReference type="GO" id="GO:0009055">
    <property type="term" value="F:electron transfer activity"/>
    <property type="evidence" value="ECO:0007669"/>
    <property type="project" value="InterPro"/>
</dbReference>